<dbReference type="PANTHER" id="PTHR43833">
    <property type="entry name" value="POTASSIUM CHANNEL PROTEIN 2-RELATED-RELATED"/>
    <property type="match status" value="1"/>
</dbReference>
<evidence type="ECO:0000256" key="5">
    <source>
        <dbReference type="ARBA" id="ARBA00023027"/>
    </source>
</evidence>
<keyword evidence="3" id="KW-0633">Potassium transport</keyword>
<dbReference type="InterPro" id="IPR003148">
    <property type="entry name" value="RCK_N"/>
</dbReference>
<sequence>MYIIVAGAGKVGHFLAQRLLEDKHTVVVVEKSKDVCQKLSQTLNLIIVNGDACEPRFLEEAHIERADVIAAVTGEDEDNLVICQLAKEKFGIKRTVARVNDPANEHTFNELGIDVPIDATKIIAKMIEEEVSFTDFVNLMSFKRGKLAIVRVDLTDDSPAIHKNLNELVLPPDSVLVSIIRKDEVVVPKGNTVLAPGDDIIALTLVENEQQLLRALIGDLK</sequence>
<dbReference type="EMBL" id="CP019384">
    <property type="protein sequence ID" value="QAT17933.1"/>
    <property type="molecule type" value="Genomic_DNA"/>
</dbReference>
<keyword evidence="6" id="KW-0406">Ion transport</keyword>
<keyword evidence="4" id="KW-0630">Potassium</keyword>
<evidence type="ECO:0000259" key="7">
    <source>
        <dbReference type="PROSITE" id="PS51201"/>
    </source>
</evidence>
<dbReference type="Gene3D" id="3.40.50.720">
    <property type="entry name" value="NAD(P)-binding Rossmann-like Domain"/>
    <property type="match status" value="1"/>
</dbReference>
<gene>
    <name evidence="9" type="ORF">BU251_09455</name>
</gene>
<dbReference type="Pfam" id="PF02254">
    <property type="entry name" value="TrkA_N"/>
    <property type="match status" value="1"/>
</dbReference>
<dbReference type="PROSITE" id="PS51202">
    <property type="entry name" value="RCK_C"/>
    <property type="match status" value="1"/>
</dbReference>
<dbReference type="InterPro" id="IPR036291">
    <property type="entry name" value="NAD(P)-bd_dom_sf"/>
</dbReference>
<dbReference type="Proteomes" id="UP000287243">
    <property type="component" value="Chromosome"/>
</dbReference>
<dbReference type="RefSeq" id="WP_128700897.1">
    <property type="nucleotide sequence ID" value="NZ_CP019384.1"/>
</dbReference>
<dbReference type="SUPFAM" id="SSF51735">
    <property type="entry name" value="NAD(P)-binding Rossmann-fold domains"/>
    <property type="match status" value="1"/>
</dbReference>
<keyword evidence="2" id="KW-0813">Transport</keyword>
<evidence type="ECO:0000313" key="10">
    <source>
        <dbReference type="Proteomes" id="UP000287243"/>
    </source>
</evidence>
<dbReference type="PRINTS" id="PR00335">
    <property type="entry name" value="KUPTAKETRKA"/>
</dbReference>
<dbReference type="GO" id="GO:0005886">
    <property type="term" value="C:plasma membrane"/>
    <property type="evidence" value="ECO:0007669"/>
    <property type="project" value="InterPro"/>
</dbReference>
<dbReference type="PROSITE" id="PS51201">
    <property type="entry name" value="RCK_N"/>
    <property type="match status" value="1"/>
</dbReference>
<dbReference type="InterPro" id="IPR036721">
    <property type="entry name" value="RCK_C_sf"/>
</dbReference>
<feature type="domain" description="RCK N-terminal" evidence="7">
    <location>
        <begin position="1"/>
        <end position="117"/>
    </location>
</feature>
<accession>A0A410P766</accession>
<dbReference type="InterPro" id="IPR050721">
    <property type="entry name" value="Trk_Ktr_HKT_K-transport"/>
</dbReference>
<dbReference type="InterPro" id="IPR006036">
    <property type="entry name" value="K_uptake_TrkA"/>
</dbReference>
<dbReference type="KEGG" id="vai:BU251_09455"/>
<evidence type="ECO:0000256" key="6">
    <source>
        <dbReference type="ARBA" id="ARBA00023065"/>
    </source>
</evidence>
<evidence type="ECO:0000256" key="1">
    <source>
        <dbReference type="ARBA" id="ARBA00017378"/>
    </source>
</evidence>
<evidence type="ECO:0000256" key="4">
    <source>
        <dbReference type="ARBA" id="ARBA00022958"/>
    </source>
</evidence>
<dbReference type="Gene3D" id="3.30.70.1450">
    <property type="entry name" value="Regulator of K+ conductance, C-terminal domain"/>
    <property type="match status" value="1"/>
</dbReference>
<keyword evidence="10" id="KW-1185">Reference proteome</keyword>
<dbReference type="Pfam" id="PF02080">
    <property type="entry name" value="TrkA_C"/>
    <property type="match status" value="1"/>
</dbReference>
<dbReference type="InterPro" id="IPR006037">
    <property type="entry name" value="RCK_C"/>
</dbReference>
<feature type="domain" description="RCK C-terminal" evidence="8">
    <location>
        <begin position="137"/>
        <end position="218"/>
    </location>
</feature>
<dbReference type="SUPFAM" id="SSF116726">
    <property type="entry name" value="TrkA C-terminal domain-like"/>
    <property type="match status" value="1"/>
</dbReference>
<evidence type="ECO:0000256" key="3">
    <source>
        <dbReference type="ARBA" id="ARBA00022538"/>
    </source>
</evidence>
<organism evidence="9 10">
    <name type="scientific">Velamenicoccus archaeovorus</name>
    <dbReference type="NCBI Taxonomy" id="1930593"/>
    <lineage>
        <taxon>Bacteria</taxon>
        <taxon>Pseudomonadati</taxon>
        <taxon>Candidatus Omnitrophota</taxon>
        <taxon>Candidatus Velamenicoccus</taxon>
    </lineage>
</organism>
<name>A0A410P766_VELA1</name>
<proteinExistence type="predicted"/>
<dbReference type="AlphaFoldDB" id="A0A410P766"/>
<reference evidence="9 10" key="1">
    <citation type="submission" date="2017-01" db="EMBL/GenBank/DDBJ databases">
        <title>First insights into the biology of 'candidatus Vampirococcus archaeovorus'.</title>
        <authorList>
            <person name="Kizina J."/>
            <person name="Jordan S."/>
            <person name="Stueber K."/>
            <person name="Reinhardt R."/>
            <person name="Harder J."/>
        </authorList>
    </citation>
    <scope>NUCLEOTIDE SEQUENCE [LARGE SCALE GENOMIC DNA]</scope>
    <source>
        <strain evidence="9 10">LiM</strain>
    </source>
</reference>
<dbReference type="GO" id="GO:0015079">
    <property type="term" value="F:potassium ion transmembrane transporter activity"/>
    <property type="evidence" value="ECO:0007669"/>
    <property type="project" value="InterPro"/>
</dbReference>
<evidence type="ECO:0000259" key="8">
    <source>
        <dbReference type="PROSITE" id="PS51202"/>
    </source>
</evidence>
<dbReference type="OrthoDB" id="9775180at2"/>
<dbReference type="PANTHER" id="PTHR43833:SF5">
    <property type="entry name" value="TRK SYSTEM POTASSIUM UPTAKE PROTEIN TRKA"/>
    <property type="match status" value="1"/>
</dbReference>
<evidence type="ECO:0000256" key="2">
    <source>
        <dbReference type="ARBA" id="ARBA00022448"/>
    </source>
</evidence>
<evidence type="ECO:0000313" key="9">
    <source>
        <dbReference type="EMBL" id="QAT17933.1"/>
    </source>
</evidence>
<protein>
    <recommendedName>
        <fullName evidence="1">Trk system potassium uptake protein TrkA</fullName>
    </recommendedName>
</protein>
<keyword evidence="5" id="KW-0520">NAD</keyword>